<proteinExistence type="predicted"/>
<sequence>MFYQAPFDNGTGIGAAIIEGDDHNGWDYLKSSAIYMPGFMLNSDRVNYIEDPAVRLFYGVLDDPSAERIIFENKYDKQQEAQIVDTNWKRIWFAYVAVPNELKFKILDKDSNILFKVPAAGG</sequence>
<dbReference type="EMBL" id="JXAL01000024">
    <property type="protein sequence ID" value="KIL35111.1"/>
    <property type="molecule type" value="Genomic_DNA"/>
</dbReference>
<protein>
    <recommendedName>
        <fullName evidence="4">Glycosyl hydrolase family 32 N-terminal domain-containing protein</fullName>
    </recommendedName>
</protein>
<evidence type="ECO:0008006" key="4">
    <source>
        <dbReference type="Google" id="ProtNLM"/>
    </source>
</evidence>
<name>A0ABR5A7I7_9BACL</name>
<evidence type="ECO:0000313" key="2">
    <source>
        <dbReference type="EMBL" id="KIL36520.1"/>
    </source>
</evidence>
<gene>
    <name evidence="2" type="ORF">SD71_07070</name>
    <name evidence="1" type="ORF">SD71_15815</name>
</gene>
<organism evidence="2 3">
    <name type="scientific">Cohnella kolymensis</name>
    <dbReference type="NCBI Taxonomy" id="1590652"/>
    <lineage>
        <taxon>Bacteria</taxon>
        <taxon>Bacillati</taxon>
        <taxon>Bacillota</taxon>
        <taxon>Bacilli</taxon>
        <taxon>Bacillales</taxon>
        <taxon>Paenibacillaceae</taxon>
        <taxon>Cohnella</taxon>
    </lineage>
</organism>
<dbReference type="Proteomes" id="UP000054526">
    <property type="component" value="Unassembled WGS sequence"/>
</dbReference>
<evidence type="ECO:0000313" key="3">
    <source>
        <dbReference type="Proteomes" id="UP000054526"/>
    </source>
</evidence>
<evidence type="ECO:0000313" key="1">
    <source>
        <dbReference type="EMBL" id="KIL35111.1"/>
    </source>
</evidence>
<dbReference type="EMBL" id="JXAL01000007">
    <property type="protein sequence ID" value="KIL36520.1"/>
    <property type="molecule type" value="Genomic_DNA"/>
</dbReference>
<accession>A0ABR5A7I7</accession>
<reference evidence="2 3" key="1">
    <citation type="submission" date="2014-12" db="EMBL/GenBank/DDBJ databases">
        <title>Draft genome sequence of Cohnella kolymensis strain B-2846.</title>
        <authorList>
            <person name="Karlyshev A.V."/>
            <person name="Kudryashova E.B."/>
        </authorList>
    </citation>
    <scope>NUCLEOTIDE SEQUENCE [LARGE SCALE GENOMIC DNA]</scope>
    <source>
        <strain evidence="2 3">VKM B-2846</strain>
    </source>
</reference>
<keyword evidence="3" id="KW-1185">Reference proteome</keyword>
<dbReference type="RefSeq" id="WP_041065147.1">
    <property type="nucleotide sequence ID" value="NZ_JXAL01000007.1"/>
</dbReference>
<comment type="caution">
    <text evidence="2">The sequence shown here is derived from an EMBL/GenBank/DDBJ whole genome shotgun (WGS) entry which is preliminary data.</text>
</comment>